<evidence type="ECO:0000259" key="2">
    <source>
        <dbReference type="Pfam" id="PF01035"/>
    </source>
</evidence>
<dbReference type="CDD" id="cd06445">
    <property type="entry name" value="ATase"/>
    <property type="match status" value="1"/>
</dbReference>
<dbReference type="Proteomes" id="UP000019364">
    <property type="component" value="Unassembled WGS sequence"/>
</dbReference>
<dbReference type="InterPro" id="IPR052520">
    <property type="entry name" value="ATL_DNA_repair"/>
</dbReference>
<dbReference type="PANTHER" id="PTHR42942:SF1">
    <property type="entry name" value="ALKYLTRANSFERASE-LIKE PROTEIN 1"/>
    <property type="match status" value="1"/>
</dbReference>
<evidence type="ECO:0000313" key="4">
    <source>
        <dbReference type="Proteomes" id="UP000019364"/>
    </source>
</evidence>
<reference evidence="3 4" key="1">
    <citation type="journal article" date="2014" name="Genome Announc.">
        <title>Draft Genome Sequence of Paenibacillus pini JCM 16418T, Isolated from the Rhizosphere of Pine Tree.</title>
        <authorList>
            <person name="Yuki M."/>
            <person name="Oshima K."/>
            <person name="Suda W."/>
            <person name="Oshida Y."/>
            <person name="Kitamura K."/>
            <person name="Iida Y."/>
            <person name="Hattori M."/>
            <person name="Ohkuma M."/>
        </authorList>
    </citation>
    <scope>NUCLEOTIDE SEQUENCE [LARGE SCALE GENOMIC DNA]</scope>
    <source>
        <strain evidence="3 4">JCM 16418</strain>
    </source>
</reference>
<keyword evidence="4" id="KW-1185">Reference proteome</keyword>
<evidence type="ECO:0000313" key="3">
    <source>
        <dbReference type="EMBL" id="GAF08332.1"/>
    </source>
</evidence>
<dbReference type="GO" id="GO:0032259">
    <property type="term" value="P:methylation"/>
    <property type="evidence" value="ECO:0007669"/>
    <property type="project" value="UniProtKB-KW"/>
</dbReference>
<dbReference type="PANTHER" id="PTHR42942">
    <property type="entry name" value="6-O-METHYLGUANINE DNA METHYLTRANSFERASE"/>
    <property type="match status" value="1"/>
</dbReference>
<protein>
    <submittedName>
        <fullName evidence="3">Methyltransferase</fullName>
    </submittedName>
</protein>
<keyword evidence="3" id="KW-0489">Methyltransferase</keyword>
<dbReference type="GO" id="GO:0006281">
    <property type="term" value="P:DNA repair"/>
    <property type="evidence" value="ECO:0007669"/>
    <property type="project" value="InterPro"/>
</dbReference>
<dbReference type="RefSeq" id="WP_036648898.1">
    <property type="nucleotide sequence ID" value="NZ_BAVZ01000006.1"/>
</dbReference>
<proteinExistence type="predicted"/>
<comment type="caution">
    <text evidence="3">The sequence shown here is derived from an EMBL/GenBank/DDBJ whole genome shotgun (WGS) entry which is preliminary data.</text>
</comment>
<keyword evidence="3" id="KW-0808">Transferase</keyword>
<dbReference type="Gene3D" id="1.10.10.10">
    <property type="entry name" value="Winged helix-like DNA-binding domain superfamily/Winged helix DNA-binding domain"/>
    <property type="match status" value="1"/>
</dbReference>
<dbReference type="GO" id="GO:0008168">
    <property type="term" value="F:methyltransferase activity"/>
    <property type="evidence" value="ECO:0007669"/>
    <property type="project" value="UniProtKB-KW"/>
</dbReference>
<gene>
    <name evidence="3" type="ORF">JCM16418_2401</name>
</gene>
<evidence type="ECO:0000256" key="1">
    <source>
        <dbReference type="ARBA" id="ARBA00022763"/>
    </source>
</evidence>
<feature type="domain" description="Methylated-DNA-[protein]-cysteine S-methyltransferase DNA binding" evidence="2">
    <location>
        <begin position="3"/>
        <end position="81"/>
    </location>
</feature>
<dbReference type="EMBL" id="BAVZ01000006">
    <property type="protein sequence ID" value="GAF08332.1"/>
    <property type="molecule type" value="Genomic_DNA"/>
</dbReference>
<dbReference type="AlphaFoldDB" id="W7YIP8"/>
<dbReference type="InterPro" id="IPR036388">
    <property type="entry name" value="WH-like_DNA-bd_sf"/>
</dbReference>
<dbReference type="STRING" id="1236976.JCM16418_2401"/>
<name>W7YIP8_9BACL</name>
<dbReference type="InterPro" id="IPR036217">
    <property type="entry name" value="MethylDNA_cys_MeTrfase_DNAb"/>
</dbReference>
<dbReference type="eggNOG" id="COG3695">
    <property type="taxonomic scope" value="Bacteria"/>
</dbReference>
<keyword evidence="1" id="KW-0227">DNA damage</keyword>
<dbReference type="InterPro" id="IPR014048">
    <property type="entry name" value="MethylDNA_cys_MeTrfase_DNA-bd"/>
</dbReference>
<sequence>MQPFTKKVIEIISSIPAGYVMTYGQIAKLAGSARGARQVVRILHSMSESYNLPWHRVVNAKGEIAIKDDESRFKQTLYLSDEGAIPDENGIIDLNKYRYRPDDVDLQDEEF</sequence>
<accession>W7YIP8</accession>
<organism evidence="3 4">
    <name type="scientific">Paenibacillus pini JCM 16418</name>
    <dbReference type="NCBI Taxonomy" id="1236976"/>
    <lineage>
        <taxon>Bacteria</taxon>
        <taxon>Bacillati</taxon>
        <taxon>Bacillota</taxon>
        <taxon>Bacilli</taxon>
        <taxon>Bacillales</taxon>
        <taxon>Paenibacillaceae</taxon>
        <taxon>Paenibacillus</taxon>
    </lineage>
</organism>
<dbReference type="OrthoDB" id="9789813at2"/>
<dbReference type="SUPFAM" id="SSF46767">
    <property type="entry name" value="Methylated DNA-protein cysteine methyltransferase, C-terminal domain"/>
    <property type="match status" value="1"/>
</dbReference>
<dbReference type="Pfam" id="PF01035">
    <property type="entry name" value="DNA_binding_1"/>
    <property type="match status" value="1"/>
</dbReference>